<comment type="similarity">
    <text evidence="1">Belongs to the short-chain dehydrogenases/reductases (SDR) family.</text>
</comment>
<dbReference type="SUPFAM" id="SSF51735">
    <property type="entry name" value="NAD(P)-binding Rossmann-fold domains"/>
    <property type="match status" value="1"/>
</dbReference>
<dbReference type="InterPro" id="IPR036291">
    <property type="entry name" value="NAD(P)-bd_dom_sf"/>
</dbReference>
<evidence type="ECO:0000256" key="2">
    <source>
        <dbReference type="ARBA" id="ARBA00023002"/>
    </source>
</evidence>
<sequence length="227" mass="23190">MISELYDSLDGQVVLLAGADGGVGAAVADELLRRGATLYVGSADGTVFSGGIPLALDLTDSESIGAAVGRVVGDRGRLDVLVLLPAVSDRRDWSLLEASIDTVDAGIARTFRGPLLLVRAALPYLLEHDGGRVVTVSADDTTSAHPADAAVQVSTAAFDAFASYLDATFAPRLIANNATPGRARADGGHCGRGDPTESSAETVGTLARLRPGSDGGVDWSDCRAVGN</sequence>
<dbReference type="AlphaFoldDB" id="A0A1I4FAN3"/>
<dbReference type="GO" id="GO:0016020">
    <property type="term" value="C:membrane"/>
    <property type="evidence" value="ECO:0007669"/>
    <property type="project" value="TreeGrafter"/>
</dbReference>
<dbReference type="Gene3D" id="3.40.50.720">
    <property type="entry name" value="NAD(P)-binding Rossmann-like Domain"/>
    <property type="match status" value="1"/>
</dbReference>
<dbReference type="InterPro" id="IPR002347">
    <property type="entry name" value="SDR_fam"/>
</dbReference>
<keyword evidence="2" id="KW-0560">Oxidoreductase</keyword>
<dbReference type="EMBL" id="FOTC01000002">
    <property type="protein sequence ID" value="SFL13451.1"/>
    <property type="molecule type" value="Genomic_DNA"/>
</dbReference>
<dbReference type="STRING" id="553466.SAMN04487950_2657"/>
<organism evidence="4 5">
    <name type="scientific">Halogranum rubrum</name>
    <dbReference type="NCBI Taxonomy" id="553466"/>
    <lineage>
        <taxon>Archaea</taxon>
        <taxon>Methanobacteriati</taxon>
        <taxon>Methanobacteriota</taxon>
        <taxon>Stenosarchaea group</taxon>
        <taxon>Halobacteria</taxon>
        <taxon>Halobacteriales</taxon>
        <taxon>Haloferacaceae</taxon>
    </lineage>
</organism>
<dbReference type="Proteomes" id="UP000199607">
    <property type="component" value="Unassembled WGS sequence"/>
</dbReference>
<dbReference type="PANTHER" id="PTHR44196">
    <property type="entry name" value="DEHYDROGENASE/REDUCTASE SDR FAMILY MEMBER 7B"/>
    <property type="match status" value="1"/>
</dbReference>
<keyword evidence="5" id="KW-1185">Reference proteome</keyword>
<feature type="compositionally biased region" description="Basic and acidic residues" evidence="3">
    <location>
        <begin position="183"/>
        <end position="195"/>
    </location>
</feature>
<name>A0A1I4FAN3_9EURY</name>
<evidence type="ECO:0000313" key="5">
    <source>
        <dbReference type="Proteomes" id="UP000199607"/>
    </source>
</evidence>
<proteinExistence type="inferred from homology"/>
<accession>A0A1I4FAN3</accession>
<dbReference type="GO" id="GO:0016491">
    <property type="term" value="F:oxidoreductase activity"/>
    <property type="evidence" value="ECO:0007669"/>
    <property type="project" value="UniProtKB-KW"/>
</dbReference>
<evidence type="ECO:0000313" key="4">
    <source>
        <dbReference type="EMBL" id="SFL13451.1"/>
    </source>
</evidence>
<protein>
    <submittedName>
        <fullName evidence="4">NAD(P)-dependent dehydrogenase, short-chain alcohol dehydrogenase family</fullName>
    </submittedName>
</protein>
<dbReference type="RefSeq" id="WP_177197629.1">
    <property type="nucleotide sequence ID" value="NZ_FOTC01000002.1"/>
</dbReference>
<dbReference type="PANTHER" id="PTHR44196:SF1">
    <property type="entry name" value="DEHYDROGENASE_REDUCTASE SDR FAMILY MEMBER 7B"/>
    <property type="match status" value="1"/>
</dbReference>
<dbReference type="PRINTS" id="PR00081">
    <property type="entry name" value="GDHRDH"/>
</dbReference>
<evidence type="ECO:0000256" key="3">
    <source>
        <dbReference type="SAM" id="MobiDB-lite"/>
    </source>
</evidence>
<feature type="region of interest" description="Disordered" evidence="3">
    <location>
        <begin position="180"/>
        <end position="214"/>
    </location>
</feature>
<gene>
    <name evidence="4" type="ORF">SAMN04487950_2657</name>
</gene>
<reference evidence="5" key="1">
    <citation type="submission" date="2016-10" db="EMBL/GenBank/DDBJ databases">
        <authorList>
            <person name="Varghese N."/>
            <person name="Submissions S."/>
        </authorList>
    </citation>
    <scope>NUCLEOTIDE SEQUENCE [LARGE SCALE GENOMIC DNA]</scope>
    <source>
        <strain evidence="5">CGMCC 1.7738</strain>
    </source>
</reference>
<evidence type="ECO:0000256" key="1">
    <source>
        <dbReference type="ARBA" id="ARBA00006484"/>
    </source>
</evidence>
<dbReference type="Pfam" id="PF00106">
    <property type="entry name" value="adh_short"/>
    <property type="match status" value="1"/>
</dbReference>